<keyword evidence="2" id="KW-0408">Iron</keyword>
<dbReference type="InterPro" id="IPR027625">
    <property type="entry name" value="OvoA_Cterm"/>
</dbReference>
<dbReference type="AlphaFoldDB" id="A0A3E0U7F2"/>
<dbReference type="Pfam" id="PF13489">
    <property type="entry name" value="Methyltransf_23"/>
    <property type="match status" value="1"/>
</dbReference>
<gene>
    <name evidence="6" type="primary">ovoA</name>
    <name evidence="6" type="ORF">DXX94_15515</name>
</gene>
<dbReference type="EMBL" id="QUOT01000001">
    <property type="protein sequence ID" value="REL32759.1"/>
    <property type="molecule type" value="Genomic_DNA"/>
</dbReference>
<dbReference type="SUPFAM" id="SSF56436">
    <property type="entry name" value="C-type lectin-like"/>
    <property type="match status" value="1"/>
</dbReference>
<dbReference type="Gene3D" id="3.90.1580.10">
    <property type="entry name" value="paralog of FGE (formylglycine-generating enzyme)"/>
    <property type="match status" value="1"/>
</dbReference>
<dbReference type="NCBIfam" id="TIGR04344">
    <property type="entry name" value="ovoA_Nterm"/>
    <property type="match status" value="1"/>
</dbReference>
<dbReference type="Proteomes" id="UP000256899">
    <property type="component" value="Unassembled WGS sequence"/>
</dbReference>
<dbReference type="GO" id="GO:0120147">
    <property type="term" value="F:formylglycine-generating oxidase activity"/>
    <property type="evidence" value="ECO:0007669"/>
    <property type="project" value="TreeGrafter"/>
</dbReference>
<dbReference type="RefSeq" id="WP_116018577.1">
    <property type="nucleotide sequence ID" value="NZ_QUOT01000001.1"/>
</dbReference>
<dbReference type="FunFam" id="3.90.1580.10:FF:000006">
    <property type="entry name" value="Generic methyltransferase, putative"/>
    <property type="match status" value="1"/>
</dbReference>
<keyword evidence="1" id="KW-0560">Oxidoreductase</keyword>
<comment type="pathway">
    <text evidence="3">Amino-acid biosynthesis; ergothioneine biosynthesis.</text>
</comment>
<dbReference type="PANTHER" id="PTHR23150:SF26">
    <property type="entry name" value="GENERIC METHYLTRANSFERASE"/>
    <property type="match status" value="1"/>
</dbReference>
<reference evidence="7" key="1">
    <citation type="submission" date="2018-08" db="EMBL/GenBank/DDBJ databases">
        <title>Thalassotalea euphylliae genome.</title>
        <authorList>
            <person name="Summers S."/>
            <person name="Rice S.A."/>
            <person name="Freckelton M.L."/>
            <person name="Nedved B.T."/>
            <person name="Hadfield M.G."/>
        </authorList>
    </citation>
    <scope>NUCLEOTIDE SEQUENCE [LARGE SCALE GENOMIC DNA]</scope>
    <source>
        <strain evidence="7">H3</strain>
    </source>
</reference>
<evidence type="ECO:0000313" key="6">
    <source>
        <dbReference type="EMBL" id="REL32759.1"/>
    </source>
</evidence>
<dbReference type="CDD" id="cd02440">
    <property type="entry name" value="AdoMet_MTases"/>
    <property type="match status" value="1"/>
</dbReference>
<keyword evidence="7" id="KW-1185">Reference proteome</keyword>
<dbReference type="InterPro" id="IPR016187">
    <property type="entry name" value="CTDL_fold"/>
</dbReference>
<dbReference type="InterPro" id="IPR042095">
    <property type="entry name" value="SUMF_sf"/>
</dbReference>
<feature type="domain" description="DinB-like" evidence="5">
    <location>
        <begin position="39"/>
        <end position="172"/>
    </location>
</feature>
<dbReference type="Pfam" id="PF12867">
    <property type="entry name" value="DinB_2"/>
    <property type="match status" value="1"/>
</dbReference>
<evidence type="ECO:0000256" key="1">
    <source>
        <dbReference type="ARBA" id="ARBA00023002"/>
    </source>
</evidence>
<feature type="domain" description="Sulfatase-modifying factor enzyme-like" evidence="4">
    <location>
        <begin position="214"/>
        <end position="455"/>
    </location>
</feature>
<dbReference type="SUPFAM" id="SSF53335">
    <property type="entry name" value="S-adenosyl-L-methionine-dependent methyltransferases"/>
    <property type="match status" value="1"/>
</dbReference>
<dbReference type="PANTHER" id="PTHR23150">
    <property type="entry name" value="SULFATASE MODIFYING FACTOR 1, 2"/>
    <property type="match status" value="1"/>
</dbReference>
<dbReference type="Gene3D" id="3.40.50.150">
    <property type="entry name" value="Vaccinia Virus protein VP39"/>
    <property type="match status" value="1"/>
</dbReference>
<dbReference type="InterPro" id="IPR005532">
    <property type="entry name" value="SUMF_dom"/>
</dbReference>
<evidence type="ECO:0000259" key="4">
    <source>
        <dbReference type="Pfam" id="PF03781"/>
    </source>
</evidence>
<organism evidence="6 7">
    <name type="scientific">Thalassotalea euphylliae</name>
    <dbReference type="NCBI Taxonomy" id="1655234"/>
    <lineage>
        <taxon>Bacteria</taxon>
        <taxon>Pseudomonadati</taxon>
        <taxon>Pseudomonadota</taxon>
        <taxon>Gammaproteobacteria</taxon>
        <taxon>Alteromonadales</taxon>
        <taxon>Colwelliaceae</taxon>
        <taxon>Thalassotalea</taxon>
    </lineage>
</organism>
<dbReference type="InterPro" id="IPR029063">
    <property type="entry name" value="SAM-dependent_MTases_sf"/>
</dbReference>
<accession>A0A3E0U7F2</accession>
<evidence type="ECO:0000259" key="5">
    <source>
        <dbReference type="Pfam" id="PF12867"/>
    </source>
</evidence>
<comment type="caution">
    <text evidence="6">The sequence shown here is derived from an EMBL/GenBank/DDBJ whole genome shotgun (WGS) entry which is preliminary data.</text>
</comment>
<evidence type="ECO:0000313" key="7">
    <source>
        <dbReference type="Proteomes" id="UP000256899"/>
    </source>
</evidence>
<name>A0A3E0U7F2_9GAMM</name>
<dbReference type="Pfam" id="PF03781">
    <property type="entry name" value="FGE-sulfatase"/>
    <property type="match status" value="1"/>
</dbReference>
<evidence type="ECO:0000256" key="3">
    <source>
        <dbReference type="ARBA" id="ARBA00037882"/>
    </source>
</evidence>
<evidence type="ECO:0000256" key="2">
    <source>
        <dbReference type="ARBA" id="ARBA00023004"/>
    </source>
</evidence>
<dbReference type="InterPro" id="IPR051043">
    <property type="entry name" value="Sulfatase_Mod_Factor_Kinase"/>
</dbReference>
<dbReference type="InterPro" id="IPR027577">
    <property type="entry name" value="OvoA_Nterm"/>
</dbReference>
<protein>
    <submittedName>
        <fullName evidence="6">5-histidylcysteine sulfoxide synthase</fullName>
    </submittedName>
</protein>
<dbReference type="NCBIfam" id="TIGR04345">
    <property type="entry name" value="ovoA_Cterm"/>
    <property type="match status" value="1"/>
</dbReference>
<proteinExistence type="predicted"/>
<sequence length="713" mass="81218">MNITKQQLKTPYLTAADSQSGNIEQIAAKRAELKAYFINSWQTYESLFALINNDEAFYSRPEPLRHPLIFYYGHTATFYINKLMLGKFIKQRINEKLEAICAVGVDEMSWDDLNSAHYDWPSVDEVRTYRNQVFDLVCELIDTMELSLPITQDSLAWIILMGSEHERIHLETSSVIMRMLPLQDLTPTEAWQSCPYQGQAPINELLPVVAQAIELGKKADDNTYGWDNEYGAVSLDVPDFRASKYLVSNQEFMAFVEAGGYQTPSYWSPEGQQWLSYKQATMPRFWLKKDDGYYQRNLLSEMPLPLNWPVEVNYLEAKAFCNWQSSVTGRNVRLPTEPEWYVLREKVAGDLPDWQEAPGNTNLEYFASSCPVDKFDNQGIFDVVGNVWQWTESSIDAFEGFKVHPLYDDFSTPTFDGKHNLIKGGSWISTGNEAIASSRYAFRRHFFQHAGFRYVESEQQAMPLVPANHFEQDQDVCQQLQSHYQNVGLSGGNYQQQLAEQVRTWLVEHNANTEKLLDLGCSVGRTSFALADLFEHVDGVDFSARYIQHGVKLQLGEAVRFETVQEGDIVDFHELSLTDVGLSAAQNVLFSQGDATNLKDIFTGYDVILAQQVLEQCYDPKQFLKQVSTRLNDGALLVIASDYQFDAQVAPKEKWLGGIKVNGENLVGFEGVQQTLGNSFELLAQTQLNQVIKVTKRTSQLSEKHVTLWRFNA</sequence>
<dbReference type="InterPro" id="IPR024775">
    <property type="entry name" value="DinB-like"/>
</dbReference>